<protein>
    <submittedName>
        <fullName evidence="1">Uncharacterized protein</fullName>
    </submittedName>
</protein>
<evidence type="ECO:0000313" key="1">
    <source>
        <dbReference type="EMBL" id="GBP34553.1"/>
    </source>
</evidence>
<proteinExistence type="predicted"/>
<dbReference type="AlphaFoldDB" id="A0A4C1V6W8"/>
<sequence>MPNLRGRNSVADFFLEVETAIAIKPGRADLLHADGWPWTGRRGGGAEGKGSIYRSFNARSLCNCKRRAARSIM</sequence>
<name>A0A4C1V6W8_EUMVA</name>
<dbReference type="Proteomes" id="UP000299102">
    <property type="component" value="Unassembled WGS sequence"/>
</dbReference>
<comment type="caution">
    <text evidence="1">The sequence shown here is derived from an EMBL/GenBank/DDBJ whole genome shotgun (WGS) entry which is preliminary data.</text>
</comment>
<reference evidence="1 2" key="1">
    <citation type="journal article" date="2019" name="Commun. Biol.">
        <title>The bagworm genome reveals a unique fibroin gene that provides high tensile strength.</title>
        <authorList>
            <person name="Kono N."/>
            <person name="Nakamura H."/>
            <person name="Ohtoshi R."/>
            <person name="Tomita M."/>
            <person name="Numata K."/>
            <person name="Arakawa K."/>
        </authorList>
    </citation>
    <scope>NUCLEOTIDE SEQUENCE [LARGE SCALE GENOMIC DNA]</scope>
</reference>
<keyword evidence="2" id="KW-1185">Reference proteome</keyword>
<organism evidence="1 2">
    <name type="scientific">Eumeta variegata</name>
    <name type="common">Bagworm moth</name>
    <name type="synonym">Eumeta japonica</name>
    <dbReference type="NCBI Taxonomy" id="151549"/>
    <lineage>
        <taxon>Eukaryota</taxon>
        <taxon>Metazoa</taxon>
        <taxon>Ecdysozoa</taxon>
        <taxon>Arthropoda</taxon>
        <taxon>Hexapoda</taxon>
        <taxon>Insecta</taxon>
        <taxon>Pterygota</taxon>
        <taxon>Neoptera</taxon>
        <taxon>Endopterygota</taxon>
        <taxon>Lepidoptera</taxon>
        <taxon>Glossata</taxon>
        <taxon>Ditrysia</taxon>
        <taxon>Tineoidea</taxon>
        <taxon>Psychidae</taxon>
        <taxon>Oiketicinae</taxon>
        <taxon>Eumeta</taxon>
    </lineage>
</organism>
<dbReference type="EMBL" id="BGZK01000290">
    <property type="protein sequence ID" value="GBP34553.1"/>
    <property type="molecule type" value="Genomic_DNA"/>
</dbReference>
<accession>A0A4C1V6W8</accession>
<evidence type="ECO:0000313" key="2">
    <source>
        <dbReference type="Proteomes" id="UP000299102"/>
    </source>
</evidence>
<gene>
    <name evidence="1" type="ORF">EVAR_85273_1</name>
</gene>